<dbReference type="GO" id="GO:0016926">
    <property type="term" value="P:protein desumoylation"/>
    <property type="evidence" value="ECO:0007669"/>
    <property type="project" value="TreeGrafter"/>
</dbReference>
<dbReference type="GO" id="GO:0005634">
    <property type="term" value="C:nucleus"/>
    <property type="evidence" value="ECO:0007669"/>
    <property type="project" value="TreeGrafter"/>
</dbReference>
<accession>H2Y7Z9</accession>
<evidence type="ECO:0000313" key="7">
    <source>
        <dbReference type="Proteomes" id="UP000007875"/>
    </source>
</evidence>
<organism evidence="6 7">
    <name type="scientific">Ciona savignyi</name>
    <name type="common">Pacific transparent sea squirt</name>
    <dbReference type="NCBI Taxonomy" id="51511"/>
    <lineage>
        <taxon>Eukaryota</taxon>
        <taxon>Metazoa</taxon>
        <taxon>Chordata</taxon>
        <taxon>Tunicata</taxon>
        <taxon>Ascidiacea</taxon>
        <taxon>Phlebobranchia</taxon>
        <taxon>Cionidae</taxon>
        <taxon>Ciona</taxon>
    </lineage>
</organism>
<reference evidence="7" key="1">
    <citation type="submission" date="2003-08" db="EMBL/GenBank/DDBJ databases">
        <authorList>
            <person name="Birren B."/>
            <person name="Nusbaum C."/>
            <person name="Abebe A."/>
            <person name="Abouelleil A."/>
            <person name="Adekoya E."/>
            <person name="Ait-zahra M."/>
            <person name="Allen N."/>
            <person name="Allen T."/>
            <person name="An P."/>
            <person name="Anderson M."/>
            <person name="Anderson S."/>
            <person name="Arachchi H."/>
            <person name="Armbruster J."/>
            <person name="Bachantsang P."/>
            <person name="Baldwin J."/>
            <person name="Barry A."/>
            <person name="Bayul T."/>
            <person name="Blitshsteyn B."/>
            <person name="Bloom T."/>
            <person name="Blye J."/>
            <person name="Boguslavskiy L."/>
            <person name="Borowsky M."/>
            <person name="Boukhgalter B."/>
            <person name="Brunache A."/>
            <person name="Butler J."/>
            <person name="Calixte N."/>
            <person name="Calvo S."/>
            <person name="Camarata J."/>
            <person name="Campo K."/>
            <person name="Chang J."/>
            <person name="Cheshatsang Y."/>
            <person name="Citroen M."/>
            <person name="Collymore A."/>
            <person name="Considine T."/>
            <person name="Cook A."/>
            <person name="Cooke P."/>
            <person name="Corum B."/>
            <person name="Cuomo C."/>
            <person name="David R."/>
            <person name="Dawoe T."/>
            <person name="Degray S."/>
            <person name="Dodge S."/>
            <person name="Dooley K."/>
            <person name="Dorje P."/>
            <person name="Dorjee K."/>
            <person name="Dorris L."/>
            <person name="Duffey N."/>
            <person name="Dupes A."/>
            <person name="Elkins T."/>
            <person name="Engels R."/>
            <person name="Erickson J."/>
            <person name="Farina A."/>
            <person name="Faro S."/>
            <person name="Ferreira P."/>
            <person name="Fischer H."/>
            <person name="Fitzgerald M."/>
            <person name="Foley K."/>
            <person name="Gage D."/>
            <person name="Galagan J."/>
            <person name="Gearin G."/>
            <person name="Gnerre S."/>
            <person name="Gnirke A."/>
            <person name="Goyette A."/>
            <person name="Graham J."/>
            <person name="Grandbois E."/>
            <person name="Gyaltsen K."/>
            <person name="Hafez N."/>
            <person name="Hagopian D."/>
            <person name="Hagos B."/>
            <person name="Hall J."/>
            <person name="Hatcher B."/>
            <person name="Heller A."/>
            <person name="Higgins H."/>
            <person name="Honan T."/>
            <person name="Horn A."/>
            <person name="Houde N."/>
            <person name="Hughes L."/>
            <person name="Hulme W."/>
            <person name="Husby E."/>
            <person name="Iliev I."/>
            <person name="Jaffe D."/>
            <person name="Jones C."/>
            <person name="Kamal M."/>
            <person name="Kamat A."/>
            <person name="Kamvysselis M."/>
            <person name="Karlsson E."/>
            <person name="Kells C."/>
            <person name="Kieu A."/>
            <person name="Kisner P."/>
            <person name="Kodira C."/>
            <person name="Kulbokas E."/>
            <person name="Labutti K."/>
            <person name="Lama D."/>
            <person name="Landers T."/>
            <person name="Leger J."/>
            <person name="Levine S."/>
            <person name="Lewis D."/>
            <person name="Lewis T."/>
            <person name="Lindblad-toh K."/>
            <person name="Liu X."/>
            <person name="Lokyitsang T."/>
            <person name="Lokyitsang Y."/>
            <person name="Lucien O."/>
            <person name="Lui A."/>
            <person name="Ma L.J."/>
            <person name="Mabbitt R."/>
            <person name="Macdonald J."/>
            <person name="Maclean C."/>
            <person name="Major J."/>
            <person name="Manning J."/>
            <person name="Marabella R."/>
            <person name="Maru K."/>
            <person name="Matthews C."/>
            <person name="Mauceli E."/>
            <person name="Mccarthy M."/>
            <person name="Mcdonough S."/>
            <person name="Mcghee T."/>
            <person name="Meldrim J."/>
            <person name="Meneus L."/>
            <person name="Mesirov J."/>
            <person name="Mihalev A."/>
            <person name="Mihova T."/>
            <person name="Mikkelsen T."/>
            <person name="Mlenga V."/>
            <person name="Moru K."/>
            <person name="Mozes J."/>
            <person name="Mulrain L."/>
            <person name="Munson G."/>
            <person name="Naylor J."/>
            <person name="Newes C."/>
            <person name="Nguyen C."/>
            <person name="Nguyen N."/>
            <person name="Nguyen T."/>
            <person name="Nicol R."/>
            <person name="Nielsen C."/>
            <person name="Nizzari M."/>
            <person name="Norbu C."/>
            <person name="Norbu N."/>
            <person name="O'donnell P."/>
            <person name="Okoawo O."/>
            <person name="O'leary S."/>
            <person name="Omotosho B."/>
            <person name="O'neill K."/>
            <person name="Osman S."/>
            <person name="Parker S."/>
            <person name="Perrin D."/>
            <person name="Phunkhang P."/>
            <person name="Piqani B."/>
            <person name="Purcell S."/>
            <person name="Rachupka T."/>
            <person name="Ramasamy U."/>
            <person name="Rameau R."/>
            <person name="Ray V."/>
            <person name="Raymond C."/>
            <person name="Retta R."/>
            <person name="Richardson S."/>
            <person name="Rise C."/>
            <person name="Rodriguez J."/>
            <person name="Rogers J."/>
            <person name="Rogov P."/>
            <person name="Rutman M."/>
            <person name="Schupbach R."/>
            <person name="Seaman C."/>
            <person name="Settipalli S."/>
            <person name="Sharpe T."/>
            <person name="Sheridan J."/>
            <person name="Sherpa N."/>
            <person name="Shi J."/>
            <person name="Smirnov S."/>
            <person name="Smith C."/>
            <person name="Sougnez C."/>
            <person name="Spencer B."/>
            <person name="Stalker J."/>
            <person name="Stange-thomann N."/>
            <person name="Stavropoulos S."/>
            <person name="Stetson K."/>
            <person name="Stone C."/>
            <person name="Stone S."/>
            <person name="Stubbs M."/>
            <person name="Talamas J."/>
            <person name="Tchuinga P."/>
            <person name="Tenzing P."/>
            <person name="Tesfaye S."/>
            <person name="Theodore J."/>
            <person name="Thoulutsang Y."/>
            <person name="Topham K."/>
            <person name="Towey S."/>
            <person name="Tsamla T."/>
            <person name="Tsomo N."/>
            <person name="Vallee D."/>
            <person name="Vassiliev H."/>
            <person name="Venkataraman V."/>
            <person name="Vinson J."/>
            <person name="Vo A."/>
            <person name="Wade C."/>
            <person name="Wang S."/>
            <person name="Wangchuk T."/>
            <person name="Wangdi T."/>
            <person name="Whittaker C."/>
            <person name="Wilkinson J."/>
            <person name="Wu Y."/>
            <person name="Wyman D."/>
            <person name="Yadav S."/>
            <person name="Yang S."/>
            <person name="Yang X."/>
            <person name="Yeager S."/>
            <person name="Yee E."/>
            <person name="Young G."/>
            <person name="Zainoun J."/>
            <person name="Zembeck L."/>
            <person name="Zimmer A."/>
            <person name="Zody M."/>
            <person name="Lander E."/>
        </authorList>
    </citation>
    <scope>NUCLEOTIDE SEQUENCE [LARGE SCALE GENOMIC DNA]</scope>
</reference>
<name>H2Y7Z9_CIOSA</name>
<dbReference type="Proteomes" id="UP000007875">
    <property type="component" value="Unassembled WGS sequence"/>
</dbReference>
<dbReference type="PANTHER" id="PTHR12606">
    <property type="entry name" value="SENTRIN/SUMO-SPECIFIC PROTEASE"/>
    <property type="match status" value="1"/>
</dbReference>
<proteinExistence type="inferred from homology"/>
<protein>
    <recommendedName>
        <fullName evidence="5">Ubiquitin-like protease family profile domain-containing protein</fullName>
    </recommendedName>
</protein>
<dbReference type="Pfam" id="PF02902">
    <property type="entry name" value="Peptidase_C48"/>
    <property type="match status" value="1"/>
</dbReference>
<dbReference type="InterPro" id="IPR038765">
    <property type="entry name" value="Papain-like_cys_pep_sf"/>
</dbReference>
<keyword evidence="7" id="KW-1185">Reference proteome</keyword>
<dbReference type="Gene3D" id="3.40.395.10">
    <property type="entry name" value="Adenoviral Proteinase, Chain A"/>
    <property type="match status" value="1"/>
</dbReference>
<evidence type="ECO:0000256" key="2">
    <source>
        <dbReference type="ARBA" id="ARBA00022670"/>
    </source>
</evidence>
<dbReference type="OMA" id="DRAANSQ"/>
<dbReference type="FunFam" id="3.40.395.10:FF:000001">
    <property type="entry name" value="Sentrin-specific protease 1"/>
    <property type="match status" value="1"/>
</dbReference>
<dbReference type="PROSITE" id="PS50600">
    <property type="entry name" value="ULP_PROTEASE"/>
    <property type="match status" value="1"/>
</dbReference>
<dbReference type="GO" id="GO:0060255">
    <property type="term" value="P:regulation of macromolecule metabolic process"/>
    <property type="evidence" value="ECO:0007669"/>
    <property type="project" value="UniProtKB-ARBA"/>
</dbReference>
<dbReference type="GO" id="GO:0080090">
    <property type="term" value="P:regulation of primary metabolic process"/>
    <property type="evidence" value="ECO:0007669"/>
    <property type="project" value="UniProtKB-ARBA"/>
</dbReference>
<dbReference type="InParanoid" id="H2Y7Z9"/>
<evidence type="ECO:0000259" key="5">
    <source>
        <dbReference type="PROSITE" id="PS50600"/>
    </source>
</evidence>
<comment type="similarity">
    <text evidence="1">Belongs to the peptidase C48 family.</text>
</comment>
<evidence type="ECO:0000256" key="1">
    <source>
        <dbReference type="ARBA" id="ARBA00005234"/>
    </source>
</evidence>
<dbReference type="AlphaFoldDB" id="H2Y7Z9"/>
<dbReference type="HOGENOM" id="CLU_024324_2_2_1"/>
<reference evidence="6" key="3">
    <citation type="submission" date="2025-09" db="UniProtKB">
        <authorList>
            <consortium name="Ensembl"/>
        </authorList>
    </citation>
    <scope>IDENTIFICATION</scope>
</reference>
<dbReference type="GeneTree" id="ENSGT00940000155489"/>
<keyword evidence="3" id="KW-0378">Hydrolase</keyword>
<evidence type="ECO:0000256" key="4">
    <source>
        <dbReference type="ARBA" id="ARBA00022807"/>
    </source>
</evidence>
<feature type="domain" description="Ubiquitin-like protease family profile" evidence="5">
    <location>
        <begin position="3"/>
        <end position="168"/>
    </location>
</feature>
<evidence type="ECO:0000256" key="3">
    <source>
        <dbReference type="ARBA" id="ARBA00022801"/>
    </source>
</evidence>
<dbReference type="GO" id="GO:0016929">
    <property type="term" value="F:deSUMOylase activity"/>
    <property type="evidence" value="ECO:0007669"/>
    <property type="project" value="TreeGrafter"/>
</dbReference>
<dbReference type="SUPFAM" id="SSF54001">
    <property type="entry name" value="Cysteine proteinases"/>
    <property type="match status" value="1"/>
</dbReference>
<keyword evidence="4" id="KW-0788">Thiol protease</keyword>
<dbReference type="eggNOG" id="KOG0778">
    <property type="taxonomic scope" value="Eukaryota"/>
</dbReference>
<keyword evidence="2" id="KW-0645">Protease</keyword>
<sequence length="198" mass="23099">YNISMTREHIMSLAGLNWLNDEIINFYMELIASRSASNPNLPSCHAMNTFFYPKLKSQGYKSVRRWTKRVDIFSKDVLFYPIHLGVHWTLAVVRLNEKRLEYYDSMGATNDECLEILKSYLVDEHLDKKKAGFDVSDWKCCNMPPSEIPQQMNGSDCGVFTCSFAEHISRNSTLTFRQNDMPSIRRIMVWEIMNGQMM</sequence>
<dbReference type="PANTHER" id="PTHR12606:SF141">
    <property type="entry name" value="GH15225P-RELATED"/>
    <property type="match status" value="1"/>
</dbReference>
<dbReference type="Ensembl" id="ENSCSAVT00000001466.1">
    <property type="protein sequence ID" value="ENSCSAVP00000001447.1"/>
    <property type="gene ID" value="ENSCSAVG00000000822.1"/>
</dbReference>
<dbReference type="GO" id="GO:0006508">
    <property type="term" value="P:proteolysis"/>
    <property type="evidence" value="ECO:0007669"/>
    <property type="project" value="UniProtKB-KW"/>
</dbReference>
<dbReference type="STRING" id="51511.ENSCSAVP00000001447"/>
<evidence type="ECO:0000313" key="6">
    <source>
        <dbReference type="Ensembl" id="ENSCSAVP00000001447.1"/>
    </source>
</evidence>
<reference evidence="6" key="2">
    <citation type="submission" date="2025-08" db="UniProtKB">
        <authorList>
            <consortium name="Ensembl"/>
        </authorList>
    </citation>
    <scope>IDENTIFICATION</scope>
</reference>
<dbReference type="InterPro" id="IPR003653">
    <property type="entry name" value="Peptidase_C48_C"/>
</dbReference>